<organism evidence="1 2">
    <name type="scientific">Candidatus Choladousia intestinavium</name>
    <dbReference type="NCBI Taxonomy" id="2840727"/>
    <lineage>
        <taxon>Bacteria</taxon>
        <taxon>Bacillati</taxon>
        <taxon>Bacillota</taxon>
        <taxon>Clostridia</taxon>
        <taxon>Lachnospirales</taxon>
        <taxon>Lachnospiraceae</taxon>
        <taxon>Lachnospiraceae incertae sedis</taxon>
        <taxon>Candidatus Choladousia</taxon>
    </lineage>
</organism>
<name>A0A9D1AC97_9FIRM</name>
<reference evidence="1" key="2">
    <citation type="journal article" date="2021" name="PeerJ">
        <title>Extensive microbial diversity within the chicken gut microbiome revealed by metagenomics and culture.</title>
        <authorList>
            <person name="Gilroy R."/>
            <person name="Ravi A."/>
            <person name="Getino M."/>
            <person name="Pursley I."/>
            <person name="Horton D.L."/>
            <person name="Alikhan N.F."/>
            <person name="Baker D."/>
            <person name="Gharbi K."/>
            <person name="Hall N."/>
            <person name="Watson M."/>
            <person name="Adriaenssens E.M."/>
            <person name="Foster-Nyarko E."/>
            <person name="Jarju S."/>
            <person name="Secka A."/>
            <person name="Antonio M."/>
            <person name="Oren A."/>
            <person name="Chaudhuri R.R."/>
            <person name="La Ragione R."/>
            <person name="Hildebrand F."/>
            <person name="Pallen M.J."/>
        </authorList>
    </citation>
    <scope>NUCLEOTIDE SEQUENCE</scope>
    <source>
        <strain evidence="1">ChiSjej4B22-8148</strain>
    </source>
</reference>
<accession>A0A9D1AC97</accession>
<protein>
    <submittedName>
        <fullName evidence="1">Uncharacterized protein</fullName>
    </submittedName>
</protein>
<evidence type="ECO:0000313" key="1">
    <source>
        <dbReference type="EMBL" id="HIR13970.1"/>
    </source>
</evidence>
<dbReference type="Proteomes" id="UP000886757">
    <property type="component" value="Unassembled WGS sequence"/>
</dbReference>
<gene>
    <name evidence="1" type="ORF">IAB31_08620</name>
</gene>
<evidence type="ECO:0000313" key="2">
    <source>
        <dbReference type="Proteomes" id="UP000886757"/>
    </source>
</evidence>
<comment type="caution">
    <text evidence="1">The sequence shown here is derived from an EMBL/GenBank/DDBJ whole genome shotgun (WGS) entry which is preliminary data.</text>
</comment>
<reference evidence="1" key="1">
    <citation type="submission" date="2020-10" db="EMBL/GenBank/DDBJ databases">
        <authorList>
            <person name="Gilroy R."/>
        </authorList>
    </citation>
    <scope>NUCLEOTIDE SEQUENCE</scope>
    <source>
        <strain evidence="1">ChiSjej4B22-8148</strain>
    </source>
</reference>
<dbReference type="AlphaFoldDB" id="A0A9D1AC97"/>
<dbReference type="EMBL" id="DVGK01000099">
    <property type="protein sequence ID" value="HIR13970.1"/>
    <property type="molecule type" value="Genomic_DNA"/>
</dbReference>
<sequence>MDIEKMRAALSYLKKKKPELTVQQYRTIKGQILAGDEDGAICGIDRVVEWNRKGRGCHAT</sequence>
<proteinExistence type="predicted"/>